<organism evidence="2 3">
    <name type="scientific">Pseudomonas fluorescens</name>
    <dbReference type="NCBI Taxonomy" id="294"/>
    <lineage>
        <taxon>Bacteria</taxon>
        <taxon>Pseudomonadati</taxon>
        <taxon>Pseudomonadota</taxon>
        <taxon>Gammaproteobacteria</taxon>
        <taxon>Pseudomonadales</taxon>
        <taxon>Pseudomonadaceae</taxon>
        <taxon>Pseudomonas</taxon>
    </lineage>
</organism>
<sequence>MPPDECRSEGTPSLSEGPDARGETFGYFGAFAKVTRRKGETISRRYPKNGYVPNQERTSKAKDMN</sequence>
<dbReference type="EMBL" id="CABVGY010000042">
    <property type="protein sequence ID" value="VVN39660.1"/>
    <property type="molecule type" value="Genomic_DNA"/>
</dbReference>
<evidence type="ECO:0000313" key="2">
    <source>
        <dbReference type="EMBL" id="VVN39660.1"/>
    </source>
</evidence>
<dbReference type="AlphaFoldDB" id="A0A5E6XF18"/>
<feature type="region of interest" description="Disordered" evidence="1">
    <location>
        <begin position="1"/>
        <end position="22"/>
    </location>
</feature>
<dbReference type="Proteomes" id="UP000326729">
    <property type="component" value="Unassembled WGS sequence"/>
</dbReference>
<feature type="region of interest" description="Disordered" evidence="1">
    <location>
        <begin position="41"/>
        <end position="65"/>
    </location>
</feature>
<gene>
    <name evidence="2" type="ORF">PS659_05364</name>
</gene>
<evidence type="ECO:0000313" key="3">
    <source>
        <dbReference type="Proteomes" id="UP000326729"/>
    </source>
</evidence>
<accession>A0A5E6XF18</accession>
<reference evidence="2 3" key="1">
    <citation type="submission" date="2019-09" db="EMBL/GenBank/DDBJ databases">
        <authorList>
            <person name="Chandra G."/>
            <person name="Truman W A."/>
        </authorList>
    </citation>
    <scope>NUCLEOTIDE SEQUENCE [LARGE SCALE GENOMIC DNA]</scope>
    <source>
        <strain evidence="2">PS659</strain>
    </source>
</reference>
<name>A0A5E6XF18_PSEFL</name>
<proteinExistence type="predicted"/>
<evidence type="ECO:0000256" key="1">
    <source>
        <dbReference type="SAM" id="MobiDB-lite"/>
    </source>
</evidence>
<protein>
    <submittedName>
        <fullName evidence="2">Uncharacterized protein</fullName>
    </submittedName>
</protein>